<dbReference type="OrthoDB" id="9810508at2"/>
<dbReference type="KEGG" id="ipo:Ilyop_0654"/>
<evidence type="ECO:0000313" key="2">
    <source>
        <dbReference type="EMBL" id="ADO82441.1"/>
    </source>
</evidence>
<dbReference type="CDD" id="cd07983">
    <property type="entry name" value="LPLAT_DUF374-like"/>
    <property type="match status" value="1"/>
</dbReference>
<dbReference type="EMBL" id="CP002281">
    <property type="protein sequence ID" value="ADO82441.1"/>
    <property type="molecule type" value="Genomic_DNA"/>
</dbReference>
<evidence type="ECO:0000313" key="3">
    <source>
        <dbReference type="Proteomes" id="UP000006875"/>
    </source>
</evidence>
<dbReference type="Proteomes" id="UP000006875">
    <property type="component" value="Chromosome"/>
</dbReference>
<dbReference type="STRING" id="572544.Ilyop_0654"/>
<gene>
    <name evidence="2" type="ordered locus">Ilyop_0654</name>
</gene>
<dbReference type="RefSeq" id="WP_013387111.1">
    <property type="nucleotide sequence ID" value="NC_014632.1"/>
</dbReference>
<sequence length="216" mass="24687">MDKKKRKYRIYGNMLYFLLKFILKTLKLEVKRSEKIDLNSNYVYGFWHNKLIITSVCLDYYKKKAGLASPSNDGELIAVTLEKFGFQVIRGSSDKEAVRSLIKLAKLVKNGYSAGTPVDGPKGPIYKVKPGMLFLAQKSGKKMIPVGGAFSNCWTFEKAWDKFQFPKPFSKMVCIEGDPIEIPKGADLDKYALFLEKELNRLDKEAEEYLKKDKSK</sequence>
<dbReference type="AlphaFoldDB" id="E3H6S2"/>
<evidence type="ECO:0000259" key="1">
    <source>
        <dbReference type="Pfam" id="PF04028"/>
    </source>
</evidence>
<name>E3H6S2_ILYPC</name>
<organism evidence="2 3">
    <name type="scientific">Ilyobacter polytropus (strain ATCC 51220 / DSM 2926 / LMG 16218 / CuHBu1)</name>
    <dbReference type="NCBI Taxonomy" id="572544"/>
    <lineage>
        <taxon>Bacteria</taxon>
        <taxon>Fusobacteriati</taxon>
        <taxon>Fusobacteriota</taxon>
        <taxon>Fusobacteriia</taxon>
        <taxon>Fusobacteriales</taxon>
        <taxon>Fusobacteriaceae</taxon>
        <taxon>Ilyobacter</taxon>
    </lineage>
</organism>
<dbReference type="Pfam" id="PF04028">
    <property type="entry name" value="DUF374"/>
    <property type="match status" value="1"/>
</dbReference>
<dbReference type="InterPro" id="IPR007172">
    <property type="entry name" value="DUF374"/>
</dbReference>
<keyword evidence="3" id="KW-1185">Reference proteome</keyword>
<feature type="domain" description="DUF374" evidence="1">
    <location>
        <begin position="65"/>
        <end position="124"/>
    </location>
</feature>
<proteinExistence type="predicted"/>
<reference evidence="2 3" key="1">
    <citation type="journal article" date="2010" name="Stand. Genomic Sci.">
        <title>Complete genome sequence of Ilyobacter polytropus type strain (CuHbu1).</title>
        <authorList>
            <person name="Sikorski J."/>
            <person name="Chertkov O."/>
            <person name="Lapidus A."/>
            <person name="Nolan M."/>
            <person name="Lucas S."/>
            <person name="Del Rio T.G."/>
            <person name="Tice H."/>
            <person name="Cheng J.F."/>
            <person name="Tapia R."/>
            <person name="Han C."/>
            <person name="Goodwin L."/>
            <person name="Pitluck S."/>
            <person name="Liolios K."/>
            <person name="Ivanova N."/>
            <person name="Mavromatis K."/>
            <person name="Mikhailova N."/>
            <person name="Pati A."/>
            <person name="Chen A."/>
            <person name="Palaniappan K."/>
            <person name="Land M."/>
            <person name="Hauser L."/>
            <person name="Chang Y.J."/>
            <person name="Jeffries C.D."/>
            <person name="Brambilla E."/>
            <person name="Yasawong M."/>
            <person name="Rohde M."/>
            <person name="Pukall R."/>
            <person name="Spring S."/>
            <person name="Goker M."/>
            <person name="Woyke T."/>
            <person name="Bristow J."/>
            <person name="Eisen J.A."/>
            <person name="Markowitz V."/>
            <person name="Hugenholtz P."/>
            <person name="Kyrpides N.C."/>
            <person name="Klenk H.P."/>
        </authorList>
    </citation>
    <scope>NUCLEOTIDE SEQUENCE [LARGE SCALE GENOMIC DNA]</scope>
    <source>
        <strain evidence="3">ATCC 51220 / DSM 2926 / LMG 16218 / CuHBu1</strain>
    </source>
</reference>
<accession>E3H6S2</accession>
<protein>
    <recommendedName>
        <fullName evidence="1">DUF374 domain-containing protein</fullName>
    </recommendedName>
</protein>
<dbReference type="eggNOG" id="COG2121">
    <property type="taxonomic scope" value="Bacteria"/>
</dbReference>
<dbReference type="HOGENOM" id="CLU_086327_0_0_0"/>